<dbReference type="EMBL" id="JAFNEN010000035">
    <property type="protein sequence ID" value="KAG8198770.1"/>
    <property type="molecule type" value="Genomic_DNA"/>
</dbReference>
<evidence type="ECO:0000256" key="3">
    <source>
        <dbReference type="ARBA" id="ARBA00022679"/>
    </source>
</evidence>
<name>A0AAV6VRH3_9ARAC</name>
<evidence type="ECO:0000313" key="7">
    <source>
        <dbReference type="Proteomes" id="UP000827092"/>
    </source>
</evidence>
<proteinExistence type="inferred from homology"/>
<gene>
    <name evidence="6" type="ORF">JTE90_007080</name>
</gene>
<evidence type="ECO:0000313" key="6">
    <source>
        <dbReference type="EMBL" id="KAG8198770.1"/>
    </source>
</evidence>
<sequence>MIVCGTEPQIEFNQLPLVQSDDRSEETEPTTPERLRQRLQMVGESSSSSSISSSDDESSIIISNNINEDDTTSSNSNDDNNNTITTTSIKTTTTEASDDSSHHQQRFAVLSFEQATKLDKVMEEVMPIHGRGNFPTLEVRLKDLVRVVRGKLEGEQSVRVRDIRLNGGAASHVLATPEGSSSITYNDLDLIFAVDLSNSRNFDKIRTAVLDSLLDFLPEGVVKKRISTCSLKEAYVHKMVKVTNGDRWSLISLSNNRGRNIELKFVDTMRRQFEFSVDSFQIVLDSLLLFYGCSQVTMSDNFYPTVVAESVYGDFQEALYHLHKKLIATRNPEEIRGGGLLKYCNLLVRDYKPSRPEKIKHLERYMCSRFFIDFGDIHQQRSKLESYLANHFMGEEQNKYEYLLVLHRVVDESTVCLMGHERRQSLALIEELACRTYYFEHQAKDIFQPHPHIVFGGGFFFTPYAAPYPCQCSWMPCT</sequence>
<dbReference type="InterPro" id="IPR012937">
    <property type="entry name" value="TET5"/>
</dbReference>
<keyword evidence="7" id="KW-1185">Reference proteome</keyword>
<keyword evidence="3" id="KW-0808">Transferase</keyword>
<evidence type="ECO:0000256" key="5">
    <source>
        <dbReference type="SAM" id="MobiDB-lite"/>
    </source>
</evidence>
<feature type="compositionally biased region" description="Low complexity" evidence="5">
    <location>
        <begin position="44"/>
        <end position="85"/>
    </location>
</feature>
<dbReference type="PANTHER" id="PTHR12974">
    <property type="entry name" value="PRION-LIKE- Q/N-RICH -DOMAIN-BEARING PROTEIN PROTEIN 44"/>
    <property type="match status" value="1"/>
</dbReference>
<feature type="region of interest" description="Disordered" evidence="5">
    <location>
        <begin position="1"/>
        <end position="85"/>
    </location>
</feature>
<dbReference type="SMART" id="SM01153">
    <property type="entry name" value="DUF1693"/>
    <property type="match status" value="1"/>
</dbReference>
<comment type="caution">
    <text evidence="6">The sequence shown here is derived from an EMBL/GenBank/DDBJ whole genome shotgun (WGS) entry which is preliminary data.</text>
</comment>
<accession>A0AAV6VRH3</accession>
<dbReference type="EC" id="2.7.7.19" evidence="2"/>
<dbReference type="Pfam" id="PF07984">
    <property type="entry name" value="NTP_transf_7"/>
    <property type="match status" value="1"/>
</dbReference>
<dbReference type="GO" id="GO:0048255">
    <property type="term" value="P:mRNA stabilization"/>
    <property type="evidence" value="ECO:0007669"/>
    <property type="project" value="TreeGrafter"/>
</dbReference>
<reference evidence="6 7" key="1">
    <citation type="journal article" date="2022" name="Nat. Ecol. Evol.">
        <title>A masculinizing supergene underlies an exaggerated male reproductive morph in a spider.</title>
        <authorList>
            <person name="Hendrickx F."/>
            <person name="De Corte Z."/>
            <person name="Sonet G."/>
            <person name="Van Belleghem S.M."/>
            <person name="Kostlbacher S."/>
            <person name="Vangestel C."/>
        </authorList>
    </citation>
    <scope>NUCLEOTIDE SEQUENCE [LARGE SCALE GENOMIC DNA]</scope>
    <source>
        <strain evidence="6">W744_W776</strain>
    </source>
</reference>
<comment type="catalytic activity">
    <reaction evidence="4">
        <text>RNA(n) + ATP = RNA(n)-3'-adenine ribonucleotide + diphosphate</text>
        <dbReference type="Rhea" id="RHEA:11332"/>
        <dbReference type="Rhea" id="RHEA-COMP:14527"/>
        <dbReference type="Rhea" id="RHEA-COMP:17347"/>
        <dbReference type="ChEBI" id="CHEBI:30616"/>
        <dbReference type="ChEBI" id="CHEBI:33019"/>
        <dbReference type="ChEBI" id="CHEBI:140395"/>
        <dbReference type="ChEBI" id="CHEBI:173115"/>
        <dbReference type="EC" id="2.7.7.19"/>
    </reaction>
    <physiologicalReaction direction="left-to-right" evidence="4">
        <dbReference type="Rhea" id="RHEA:11333"/>
    </physiologicalReaction>
</comment>
<evidence type="ECO:0000256" key="1">
    <source>
        <dbReference type="ARBA" id="ARBA00007631"/>
    </source>
</evidence>
<dbReference type="GO" id="GO:0003723">
    <property type="term" value="F:RNA binding"/>
    <property type="evidence" value="ECO:0007669"/>
    <property type="project" value="TreeGrafter"/>
</dbReference>
<evidence type="ECO:0000256" key="2">
    <source>
        <dbReference type="ARBA" id="ARBA00012388"/>
    </source>
</evidence>
<protein>
    <recommendedName>
        <fullName evidence="2">polynucleotide adenylyltransferase</fullName>
        <ecNumber evidence="2">2.7.7.19</ecNumber>
    </recommendedName>
</protein>
<comment type="similarity">
    <text evidence="1">Belongs to the TENT family.</text>
</comment>
<dbReference type="PANTHER" id="PTHR12974:SF36">
    <property type="entry name" value="POLYNUCLEOTIDE ADENYLYLTRANSFERASE"/>
    <property type="match status" value="1"/>
</dbReference>
<dbReference type="AlphaFoldDB" id="A0AAV6VRH3"/>
<organism evidence="6 7">
    <name type="scientific">Oedothorax gibbosus</name>
    <dbReference type="NCBI Taxonomy" id="931172"/>
    <lineage>
        <taxon>Eukaryota</taxon>
        <taxon>Metazoa</taxon>
        <taxon>Ecdysozoa</taxon>
        <taxon>Arthropoda</taxon>
        <taxon>Chelicerata</taxon>
        <taxon>Arachnida</taxon>
        <taxon>Araneae</taxon>
        <taxon>Araneomorphae</taxon>
        <taxon>Entelegynae</taxon>
        <taxon>Araneoidea</taxon>
        <taxon>Linyphiidae</taxon>
        <taxon>Erigoninae</taxon>
        <taxon>Oedothorax</taxon>
    </lineage>
</organism>
<dbReference type="Proteomes" id="UP000827092">
    <property type="component" value="Unassembled WGS sequence"/>
</dbReference>
<dbReference type="GO" id="GO:1990817">
    <property type="term" value="F:poly(A) RNA polymerase activity"/>
    <property type="evidence" value="ECO:0007669"/>
    <property type="project" value="UniProtKB-EC"/>
</dbReference>
<evidence type="ECO:0000256" key="4">
    <source>
        <dbReference type="ARBA" id="ARBA00047933"/>
    </source>
</evidence>